<dbReference type="AlphaFoldDB" id="A0A1D9NZ80"/>
<name>A0A1D9NZ80_9FIRM</name>
<dbReference type="Pfam" id="PF04230">
    <property type="entry name" value="PS_pyruv_trans"/>
    <property type="match status" value="1"/>
</dbReference>
<dbReference type="RefSeq" id="WP_083385668.1">
    <property type="nucleotide sequence ID" value="NZ_CP017831.1"/>
</dbReference>
<accession>A0A1D9NZ80</accession>
<dbReference type="OrthoDB" id="9802987at2"/>
<proteinExistence type="predicted"/>
<dbReference type="KEGG" id="bhu:bhn_I0487"/>
<dbReference type="InterPro" id="IPR007345">
    <property type="entry name" value="Polysacch_pyruvyl_Trfase"/>
</dbReference>
<dbReference type="Proteomes" id="UP000179284">
    <property type="component" value="Chromosome I"/>
</dbReference>
<evidence type="ECO:0000313" key="3">
    <source>
        <dbReference type="Proteomes" id="UP000179284"/>
    </source>
</evidence>
<organism evidence="2 3">
    <name type="scientific">Butyrivibrio hungatei</name>
    <dbReference type="NCBI Taxonomy" id="185008"/>
    <lineage>
        <taxon>Bacteria</taxon>
        <taxon>Bacillati</taxon>
        <taxon>Bacillota</taxon>
        <taxon>Clostridia</taxon>
        <taxon>Lachnospirales</taxon>
        <taxon>Lachnospiraceae</taxon>
        <taxon>Butyrivibrio</taxon>
    </lineage>
</organism>
<keyword evidence="3" id="KW-1185">Reference proteome</keyword>
<reference evidence="3" key="1">
    <citation type="submission" date="2016-10" db="EMBL/GenBank/DDBJ databases">
        <title>The complete genome sequence of the rumen bacterium Butyrivibrio hungatei MB2003.</title>
        <authorList>
            <person name="Palevich N."/>
            <person name="Kelly W.J."/>
            <person name="Leahy S.C."/>
            <person name="Altermann E."/>
            <person name="Rakonjac J."/>
            <person name="Attwood G.T."/>
        </authorList>
    </citation>
    <scope>NUCLEOTIDE SEQUENCE [LARGE SCALE GENOMIC DNA]</scope>
    <source>
        <strain evidence="3">MB2003</strain>
    </source>
</reference>
<dbReference type="EMBL" id="CP017831">
    <property type="protein sequence ID" value="AOZ95521.1"/>
    <property type="molecule type" value="Genomic_DNA"/>
</dbReference>
<evidence type="ECO:0000313" key="2">
    <source>
        <dbReference type="EMBL" id="AOZ95521.1"/>
    </source>
</evidence>
<gene>
    <name evidence="2" type="ORF">bhn_I0487</name>
</gene>
<evidence type="ECO:0000259" key="1">
    <source>
        <dbReference type="Pfam" id="PF04230"/>
    </source>
</evidence>
<keyword evidence="2" id="KW-0808">Transferase</keyword>
<sequence>MGIRKCINTISNVVAYNFPVAEPKGSNGSGEILSDSHESGAFVRVFDTSVGSDNAGDYIIMHYCNLILDEVFGTDIKRQYVPTHVRPGAALFKKKAPISIFCGTNILYSNMQEHSMWKMPFGAGRTIDSVVGLGLGWEYYEDRELSGYTRKIFDEVFSGEYIHSVRDKYTYEKLQKFGYKNVLFTACPTMWRLDEKHCSEIPTSKGKSVVTTITDYNRDLASDGAMLDILKRNYEKVYVWIQGEKDRGYLESICDVSSLELIDSTYEAYTKVLESEKALDFVGTRLHAGIHALNLGHRTIIVAIDNRAKEMGKDTNLPIISREDVIDKLEDMINSEVKTEILLPTENIKRWKDQFKGDELK</sequence>
<feature type="domain" description="Polysaccharide pyruvyl transferase" evidence="1">
    <location>
        <begin position="54"/>
        <end position="306"/>
    </location>
</feature>
<dbReference type="GO" id="GO:0016740">
    <property type="term" value="F:transferase activity"/>
    <property type="evidence" value="ECO:0007669"/>
    <property type="project" value="UniProtKB-KW"/>
</dbReference>
<protein>
    <submittedName>
        <fullName evidence="2">Polysaccharide pyruvyl transferase</fullName>
    </submittedName>
</protein>